<keyword evidence="2" id="KW-1185">Reference proteome</keyword>
<dbReference type="InterPro" id="IPR036291">
    <property type="entry name" value="NAD(P)-bd_dom_sf"/>
</dbReference>
<sequence length="92" mass="10365">MNALEQWPWVQRGGASHRDYKKRGKVDEFVNNFRRRLSDMTTTGKRVLITGASSGIGLSLVEQLANAGHEVTITVRDAEKASFTREFLAEKQ</sequence>
<dbReference type="Proteomes" id="UP000053676">
    <property type="component" value="Unassembled WGS sequence"/>
</dbReference>
<dbReference type="Pfam" id="PF00106">
    <property type="entry name" value="adh_short"/>
    <property type="match status" value="1"/>
</dbReference>
<proteinExistence type="predicted"/>
<feature type="non-terminal residue" evidence="1">
    <location>
        <position position="92"/>
    </location>
</feature>
<name>W2SNT7_NECAM</name>
<accession>W2SNT7</accession>
<dbReference type="EMBL" id="KI668937">
    <property type="protein sequence ID" value="ETN70536.1"/>
    <property type="molecule type" value="Genomic_DNA"/>
</dbReference>
<dbReference type="AlphaFoldDB" id="W2SNT7"/>
<dbReference type="KEGG" id="nai:NECAME_19422"/>
<evidence type="ECO:0008006" key="3">
    <source>
        <dbReference type="Google" id="ProtNLM"/>
    </source>
</evidence>
<gene>
    <name evidence="1" type="ORF">NECAME_19422</name>
</gene>
<dbReference type="STRING" id="51031.W2SNT7"/>
<evidence type="ECO:0000313" key="2">
    <source>
        <dbReference type="Proteomes" id="UP000053676"/>
    </source>
</evidence>
<reference evidence="2" key="1">
    <citation type="journal article" date="2014" name="Nat. Genet.">
        <title>Genome of the human hookworm Necator americanus.</title>
        <authorList>
            <person name="Tang Y.T."/>
            <person name="Gao X."/>
            <person name="Rosa B.A."/>
            <person name="Abubucker S."/>
            <person name="Hallsworth-Pepin K."/>
            <person name="Martin J."/>
            <person name="Tyagi R."/>
            <person name="Heizer E."/>
            <person name="Zhang X."/>
            <person name="Bhonagiri-Palsikar V."/>
            <person name="Minx P."/>
            <person name="Warren W.C."/>
            <person name="Wang Q."/>
            <person name="Zhan B."/>
            <person name="Hotez P.J."/>
            <person name="Sternberg P.W."/>
            <person name="Dougall A."/>
            <person name="Gaze S.T."/>
            <person name="Mulvenna J."/>
            <person name="Sotillo J."/>
            <person name="Ranganathan S."/>
            <person name="Rabelo E.M."/>
            <person name="Wilson R.K."/>
            <person name="Felgner P.L."/>
            <person name="Bethony J."/>
            <person name="Hawdon J.M."/>
            <person name="Gasser R.B."/>
            <person name="Loukas A."/>
            <person name="Mitreva M."/>
        </authorList>
    </citation>
    <scope>NUCLEOTIDE SEQUENCE [LARGE SCALE GENOMIC DNA]</scope>
</reference>
<dbReference type="SUPFAM" id="SSF51735">
    <property type="entry name" value="NAD(P)-binding Rossmann-fold domains"/>
    <property type="match status" value="1"/>
</dbReference>
<organism evidence="1 2">
    <name type="scientific">Necator americanus</name>
    <name type="common">Human hookworm</name>
    <dbReference type="NCBI Taxonomy" id="51031"/>
    <lineage>
        <taxon>Eukaryota</taxon>
        <taxon>Metazoa</taxon>
        <taxon>Ecdysozoa</taxon>
        <taxon>Nematoda</taxon>
        <taxon>Chromadorea</taxon>
        <taxon>Rhabditida</taxon>
        <taxon>Rhabditina</taxon>
        <taxon>Rhabditomorpha</taxon>
        <taxon>Strongyloidea</taxon>
        <taxon>Ancylostomatidae</taxon>
        <taxon>Bunostominae</taxon>
        <taxon>Necator</taxon>
    </lineage>
</organism>
<dbReference type="OrthoDB" id="5857141at2759"/>
<protein>
    <recommendedName>
        <fullName evidence="3">SDR family NAD(P)-dependent oxidoreductase</fullName>
    </recommendedName>
</protein>
<dbReference type="InterPro" id="IPR002347">
    <property type="entry name" value="SDR_fam"/>
</dbReference>
<evidence type="ECO:0000313" key="1">
    <source>
        <dbReference type="EMBL" id="ETN70536.1"/>
    </source>
</evidence>
<dbReference type="Gene3D" id="3.40.50.720">
    <property type="entry name" value="NAD(P)-binding Rossmann-like Domain"/>
    <property type="match status" value="1"/>
</dbReference>